<dbReference type="AlphaFoldDB" id="A0A437MUW2"/>
<reference evidence="6 7" key="1">
    <citation type="submission" date="2019-01" db="EMBL/GenBank/DDBJ databases">
        <authorList>
            <person name="Chen W.-M."/>
        </authorList>
    </citation>
    <scope>NUCLEOTIDE SEQUENCE [LARGE SCALE GENOMIC DNA]</scope>
    <source>
        <strain evidence="6 7">YBJ-36</strain>
    </source>
</reference>
<evidence type="ECO:0000256" key="4">
    <source>
        <dbReference type="ARBA" id="ARBA00025212"/>
    </source>
</evidence>
<dbReference type="GO" id="GO:0000215">
    <property type="term" value="F:tRNA 2'-phosphotransferase activity"/>
    <property type="evidence" value="ECO:0007669"/>
    <property type="project" value="TreeGrafter"/>
</dbReference>
<organism evidence="6 7">
    <name type="scientific">Mucilaginibacter limnophilus</name>
    <dbReference type="NCBI Taxonomy" id="1932778"/>
    <lineage>
        <taxon>Bacteria</taxon>
        <taxon>Pseudomonadati</taxon>
        <taxon>Bacteroidota</taxon>
        <taxon>Sphingobacteriia</taxon>
        <taxon>Sphingobacteriales</taxon>
        <taxon>Sphingobacteriaceae</taxon>
        <taxon>Mucilaginibacter</taxon>
    </lineage>
</organism>
<dbReference type="Pfam" id="PF01885">
    <property type="entry name" value="PTS_2-RNA"/>
    <property type="match status" value="1"/>
</dbReference>
<comment type="similarity">
    <text evidence="1 5">Belongs to the KptA/TPT1 family.</text>
</comment>
<dbReference type="Gene3D" id="1.10.10.970">
    <property type="entry name" value="RNA 2'-phosphotransferase, Tpt1/KptA family, N-terminal domain"/>
    <property type="match status" value="1"/>
</dbReference>
<keyword evidence="7" id="KW-1185">Reference proteome</keyword>
<evidence type="ECO:0000313" key="7">
    <source>
        <dbReference type="Proteomes" id="UP000282759"/>
    </source>
</evidence>
<evidence type="ECO:0000256" key="2">
    <source>
        <dbReference type="ARBA" id="ARBA00022679"/>
    </source>
</evidence>
<proteinExistence type="inferred from homology"/>
<dbReference type="PANTHER" id="PTHR12684">
    <property type="entry name" value="PUTATIVE PHOSPHOTRANSFERASE"/>
    <property type="match status" value="1"/>
</dbReference>
<dbReference type="EC" id="2.7.1.-" evidence="5"/>
<name>A0A437MUW2_9SPHI</name>
<evidence type="ECO:0000313" key="6">
    <source>
        <dbReference type="EMBL" id="RVU01431.1"/>
    </source>
</evidence>
<dbReference type="RefSeq" id="WP_127703806.1">
    <property type="nucleotide sequence ID" value="NZ_SACK01000002.1"/>
</dbReference>
<dbReference type="SUPFAM" id="SSF56399">
    <property type="entry name" value="ADP-ribosylation"/>
    <property type="match status" value="1"/>
</dbReference>
<dbReference type="InterPro" id="IPR042080">
    <property type="entry name" value="RNA_2'-PTrans_N"/>
</dbReference>
<dbReference type="Proteomes" id="UP000282759">
    <property type="component" value="Unassembled WGS sequence"/>
</dbReference>
<keyword evidence="3 5" id="KW-0520">NAD</keyword>
<dbReference type="InterPro" id="IPR022928">
    <property type="entry name" value="RNA_2'-PTrans_KptA"/>
</dbReference>
<comment type="function">
    <text evidence="4 5">Removes the 2'-phosphate from RNA via an intermediate in which the phosphate is ADP-ribosylated by NAD followed by a presumed transesterification to release the RNA and generate ADP-ribose 1''-2''-cyclic phosphate (APPR&gt;P). May function as an ADP-ribosylase.</text>
</comment>
<dbReference type="OrthoDB" id="4537997at2"/>
<protein>
    <recommendedName>
        <fullName evidence="5">Probable RNA 2'-phosphotransferase</fullName>
        <ecNumber evidence="5">2.7.1.-</ecNumber>
    </recommendedName>
</protein>
<dbReference type="EMBL" id="SACK01000002">
    <property type="protein sequence ID" value="RVU01431.1"/>
    <property type="molecule type" value="Genomic_DNA"/>
</dbReference>
<accession>A0A437MUW2</accession>
<evidence type="ECO:0000256" key="1">
    <source>
        <dbReference type="ARBA" id="ARBA00009836"/>
    </source>
</evidence>
<comment type="caution">
    <text evidence="6">The sequence shown here is derived from an EMBL/GenBank/DDBJ whole genome shotgun (WGS) entry which is preliminary data.</text>
</comment>
<dbReference type="InterPro" id="IPR002745">
    <property type="entry name" value="Ptrans_KptA/Tpt1"/>
</dbReference>
<dbReference type="GO" id="GO:0003950">
    <property type="term" value="F:NAD+ poly-ADP-ribosyltransferase activity"/>
    <property type="evidence" value="ECO:0007669"/>
    <property type="project" value="InterPro"/>
</dbReference>
<gene>
    <name evidence="5" type="primary">kptA</name>
    <name evidence="6" type="ORF">EOD41_05565</name>
</gene>
<evidence type="ECO:0000256" key="5">
    <source>
        <dbReference type="HAMAP-Rule" id="MF_00299"/>
    </source>
</evidence>
<dbReference type="HAMAP" id="MF_00299">
    <property type="entry name" value="KptA"/>
    <property type="match status" value="1"/>
</dbReference>
<dbReference type="InterPro" id="IPR042081">
    <property type="entry name" value="RNA_2'-PTrans_C"/>
</dbReference>
<keyword evidence="2 5" id="KW-0808">Transferase</keyword>
<sequence>MITDKEAKVKSKFLSFVLRHHPEFIGLELDANGWAVTAQLIEKVNANGHSLDAAVLDYIVNTNSKKRFAYNNDKTMIRANQGHSVDIDLGLFAAVPPEYLYHGTGSNAVDSILATGLEKRERQHVHLGSDIQIAIAVGGRHGKPKVFKVAAGQMHVDGYAFYLSENGVWLIDNVPATYLELI</sequence>
<dbReference type="PANTHER" id="PTHR12684:SF2">
    <property type="entry name" value="TRNA 2'-PHOSPHOTRANSFERASE 1"/>
    <property type="match status" value="1"/>
</dbReference>
<evidence type="ECO:0000256" key="3">
    <source>
        <dbReference type="ARBA" id="ARBA00023027"/>
    </source>
</evidence>
<dbReference type="Gene3D" id="3.20.170.30">
    <property type="match status" value="1"/>
</dbReference>
<dbReference type="GO" id="GO:0006388">
    <property type="term" value="P:tRNA splicing, via endonucleolytic cleavage and ligation"/>
    <property type="evidence" value="ECO:0007669"/>
    <property type="project" value="UniProtKB-UniRule"/>
</dbReference>